<dbReference type="NCBIfam" id="TIGR00966">
    <property type="entry name" value="transloc_SecF"/>
    <property type="match status" value="1"/>
</dbReference>
<dbReference type="Pfam" id="PF07549">
    <property type="entry name" value="Sec_GG"/>
    <property type="match status" value="1"/>
</dbReference>
<keyword evidence="6 11" id="KW-0812">Transmembrane</keyword>
<dbReference type="InterPro" id="IPR055344">
    <property type="entry name" value="SecD_SecF_C_bact"/>
</dbReference>
<dbReference type="PRINTS" id="PR01755">
    <property type="entry name" value="SECFTRNLCASE"/>
</dbReference>
<dbReference type="InterPro" id="IPR022646">
    <property type="entry name" value="SecD/SecF_CS"/>
</dbReference>
<dbReference type="Gene3D" id="1.20.1640.10">
    <property type="entry name" value="Multidrug efflux transporter AcrB transmembrane domain"/>
    <property type="match status" value="1"/>
</dbReference>
<dbReference type="SUPFAM" id="SSF82866">
    <property type="entry name" value="Multidrug efflux transporter AcrB transmembrane domain"/>
    <property type="match status" value="1"/>
</dbReference>
<dbReference type="HAMAP" id="MF_01464_B">
    <property type="entry name" value="SecF_B"/>
    <property type="match status" value="1"/>
</dbReference>
<evidence type="ECO:0000256" key="1">
    <source>
        <dbReference type="ARBA" id="ARBA00004651"/>
    </source>
</evidence>
<evidence type="ECO:0000256" key="6">
    <source>
        <dbReference type="ARBA" id="ARBA00022692"/>
    </source>
</evidence>
<dbReference type="Pfam" id="PF02355">
    <property type="entry name" value="SecD_SecF_C"/>
    <property type="match status" value="1"/>
</dbReference>
<proteinExistence type="inferred from homology"/>
<reference evidence="13" key="1">
    <citation type="submission" date="2018-05" db="EMBL/GenBank/DDBJ databases">
        <authorList>
            <person name="Lanie J.A."/>
            <person name="Ng W.-L."/>
            <person name="Kazmierczak K.M."/>
            <person name="Andrzejewski T.M."/>
            <person name="Davidsen T.M."/>
            <person name="Wayne K.J."/>
            <person name="Tettelin H."/>
            <person name="Glass J.I."/>
            <person name="Rusch D."/>
            <person name="Podicherti R."/>
            <person name="Tsui H.-C.T."/>
            <person name="Winkler M.E."/>
        </authorList>
    </citation>
    <scope>NUCLEOTIDE SEQUENCE</scope>
</reference>
<keyword evidence="7" id="KW-0653">Protein transport</keyword>
<keyword evidence="10 11" id="KW-0472">Membrane</keyword>
<dbReference type="GO" id="GO:0015450">
    <property type="term" value="F:protein-transporting ATPase activity"/>
    <property type="evidence" value="ECO:0007669"/>
    <property type="project" value="InterPro"/>
</dbReference>
<feature type="domain" description="SSD" evidence="12">
    <location>
        <begin position="129"/>
        <end position="265"/>
    </location>
</feature>
<accession>A0A381TP73</accession>
<evidence type="ECO:0000256" key="2">
    <source>
        <dbReference type="ARBA" id="ARBA00015792"/>
    </source>
</evidence>
<dbReference type="InterPro" id="IPR048634">
    <property type="entry name" value="SecD_SecF_C"/>
</dbReference>
<evidence type="ECO:0000313" key="13">
    <source>
        <dbReference type="EMBL" id="SVA16597.1"/>
    </source>
</evidence>
<evidence type="ECO:0000256" key="4">
    <source>
        <dbReference type="ARBA" id="ARBA00022475"/>
    </source>
</evidence>
<feature type="transmembrane region" description="Helical" evidence="11">
    <location>
        <begin position="164"/>
        <end position="185"/>
    </location>
</feature>
<dbReference type="PANTHER" id="PTHR30081">
    <property type="entry name" value="PROTEIN-EXPORT MEMBRANE PROTEIN SEC"/>
    <property type="match status" value="1"/>
</dbReference>
<feature type="transmembrane region" description="Helical" evidence="11">
    <location>
        <begin position="109"/>
        <end position="129"/>
    </location>
</feature>
<feature type="transmembrane region" description="Helical" evidence="11">
    <location>
        <begin position="136"/>
        <end position="158"/>
    </location>
</feature>
<dbReference type="GO" id="GO:0006886">
    <property type="term" value="P:intracellular protein transport"/>
    <property type="evidence" value="ECO:0007669"/>
    <property type="project" value="InterPro"/>
</dbReference>
<name>A0A381TP73_9ZZZZ</name>
<organism evidence="13">
    <name type="scientific">marine metagenome</name>
    <dbReference type="NCBI Taxonomy" id="408172"/>
    <lineage>
        <taxon>unclassified sequences</taxon>
        <taxon>metagenomes</taxon>
        <taxon>ecological metagenomes</taxon>
    </lineage>
</organism>
<dbReference type="InterPro" id="IPR022813">
    <property type="entry name" value="SecD/SecF_arch_bac"/>
</dbReference>
<evidence type="ECO:0000256" key="7">
    <source>
        <dbReference type="ARBA" id="ARBA00022927"/>
    </source>
</evidence>
<evidence type="ECO:0000256" key="5">
    <source>
        <dbReference type="ARBA" id="ARBA00022519"/>
    </source>
</evidence>
<comment type="subcellular location">
    <subcellularLocation>
        <location evidence="1">Cell membrane</location>
        <topology evidence="1">Multi-pass membrane protein</topology>
    </subcellularLocation>
</comment>
<feature type="transmembrane region" description="Helical" evidence="11">
    <location>
        <begin position="216"/>
        <end position="234"/>
    </location>
</feature>
<dbReference type="AlphaFoldDB" id="A0A381TP73"/>
<keyword evidence="4" id="KW-1003">Cell membrane</keyword>
<dbReference type="InterPro" id="IPR000731">
    <property type="entry name" value="SSD"/>
</dbReference>
<dbReference type="PANTHER" id="PTHR30081:SF8">
    <property type="entry name" value="PROTEIN TRANSLOCASE SUBUNIT SECF"/>
    <property type="match status" value="1"/>
</dbReference>
<dbReference type="GO" id="GO:0005886">
    <property type="term" value="C:plasma membrane"/>
    <property type="evidence" value="ECO:0007669"/>
    <property type="project" value="UniProtKB-SubCell"/>
</dbReference>
<dbReference type="PROSITE" id="PS50156">
    <property type="entry name" value="SSD"/>
    <property type="match status" value="1"/>
</dbReference>
<evidence type="ECO:0000256" key="9">
    <source>
        <dbReference type="ARBA" id="ARBA00023010"/>
    </source>
</evidence>
<evidence type="ECO:0000256" key="10">
    <source>
        <dbReference type="ARBA" id="ARBA00023136"/>
    </source>
</evidence>
<evidence type="ECO:0000259" key="12">
    <source>
        <dbReference type="PROSITE" id="PS50156"/>
    </source>
</evidence>
<keyword evidence="9" id="KW-0811">Translocation</keyword>
<feature type="transmembrane region" description="Helical" evidence="11">
    <location>
        <begin position="240"/>
        <end position="263"/>
    </location>
</feature>
<evidence type="ECO:0000256" key="8">
    <source>
        <dbReference type="ARBA" id="ARBA00022989"/>
    </source>
</evidence>
<keyword evidence="3" id="KW-0813">Transport</keyword>
<dbReference type="EMBL" id="UINC01004750">
    <property type="protein sequence ID" value="SVA16597.1"/>
    <property type="molecule type" value="Genomic_DNA"/>
</dbReference>
<dbReference type="InterPro" id="IPR005665">
    <property type="entry name" value="SecF_bac"/>
</dbReference>
<keyword evidence="5" id="KW-0997">Cell inner membrane</keyword>
<sequence length="280" mass="31082">MVLASLILIFFKGLNFGIDFKGGTLIELRVDSKIVGIADIRSSFSNINLGDLNVKQFGKEGDYLIKFEKKNFDDKNNIKTIKENVKNKLQTDVNFRRVENVGPKVSAELLNSGLLAIALALGAMLFYIWVRFEWQFSVGSILAIFHDVLITIGLFSFLSLEINLSIVAAVLTIVGYSMNDTVVIYDRIRENLSKFSSSKIEEITNTSINETLSRTIITSLTTLLALISIFVLGGEILRGFALAMIIGVIIGTYSSIFVASPILKYLNVSYKTIAKDQENN</sequence>
<keyword evidence="8 11" id="KW-1133">Transmembrane helix</keyword>
<dbReference type="FunFam" id="1.20.1640.10:FF:000024">
    <property type="entry name" value="Multifunctional fusion protein"/>
    <property type="match status" value="1"/>
</dbReference>
<evidence type="ECO:0000256" key="11">
    <source>
        <dbReference type="SAM" id="Phobius"/>
    </source>
</evidence>
<dbReference type="NCBIfam" id="TIGR00916">
    <property type="entry name" value="2A0604s01"/>
    <property type="match status" value="1"/>
</dbReference>
<evidence type="ECO:0000256" key="3">
    <source>
        <dbReference type="ARBA" id="ARBA00022448"/>
    </source>
</evidence>
<dbReference type="InterPro" id="IPR022645">
    <property type="entry name" value="SecD/SecF_bac"/>
</dbReference>
<protein>
    <recommendedName>
        <fullName evidence="2">Protein translocase subunit SecF</fullName>
    </recommendedName>
</protein>
<gene>
    <name evidence="13" type="ORF">METZ01_LOCUS69451</name>
</gene>